<proteinExistence type="predicted"/>
<evidence type="ECO:0000313" key="1">
    <source>
        <dbReference type="EMBL" id="GAA5160949.1"/>
    </source>
</evidence>
<dbReference type="Proteomes" id="UP001500547">
    <property type="component" value="Unassembled WGS sequence"/>
</dbReference>
<comment type="caution">
    <text evidence="1">The sequence shown here is derived from an EMBL/GenBank/DDBJ whole genome shotgun (WGS) entry which is preliminary data.</text>
</comment>
<accession>A0ABP9QF67</accession>
<dbReference type="RefSeq" id="WP_345531708.1">
    <property type="nucleotide sequence ID" value="NZ_BAABLD010000005.1"/>
</dbReference>
<reference evidence="2" key="1">
    <citation type="journal article" date="2019" name="Int. J. Syst. Evol. Microbiol.">
        <title>The Global Catalogue of Microorganisms (GCM) 10K type strain sequencing project: providing services to taxonomists for standard genome sequencing and annotation.</title>
        <authorList>
            <consortium name="The Broad Institute Genomics Platform"/>
            <consortium name="The Broad Institute Genome Sequencing Center for Infectious Disease"/>
            <person name="Wu L."/>
            <person name="Ma J."/>
        </authorList>
    </citation>
    <scope>NUCLEOTIDE SEQUENCE [LARGE SCALE GENOMIC DNA]</scope>
    <source>
        <strain evidence="2">JCM 18715</strain>
    </source>
</reference>
<name>A0ABP9QF67_9RHOO</name>
<sequence length="100" mass="10886">MTLWHHLVQSSRLAIETDFPYSVQHLLQPAAATGSPWAQVSAPAGHLAAPQGAAICREEQKLYRRSNGRNAEGFSFVAQRMQDGVIGVENENSHRAGSFA</sequence>
<evidence type="ECO:0000313" key="2">
    <source>
        <dbReference type="Proteomes" id="UP001500547"/>
    </source>
</evidence>
<keyword evidence="2" id="KW-1185">Reference proteome</keyword>
<dbReference type="EMBL" id="BAABLD010000005">
    <property type="protein sequence ID" value="GAA5160949.1"/>
    <property type="molecule type" value="Genomic_DNA"/>
</dbReference>
<protein>
    <submittedName>
        <fullName evidence="1">Uncharacterized protein</fullName>
    </submittedName>
</protein>
<gene>
    <name evidence="1" type="ORF">GCM10025770_09380</name>
</gene>
<organism evidence="1 2">
    <name type="scientific">Viridibacterium curvum</name>
    <dbReference type="NCBI Taxonomy" id="1101404"/>
    <lineage>
        <taxon>Bacteria</taxon>
        <taxon>Pseudomonadati</taxon>
        <taxon>Pseudomonadota</taxon>
        <taxon>Betaproteobacteria</taxon>
        <taxon>Rhodocyclales</taxon>
        <taxon>Rhodocyclaceae</taxon>
        <taxon>Viridibacterium</taxon>
    </lineage>
</organism>